<evidence type="ECO:0000313" key="3">
    <source>
        <dbReference type="Proteomes" id="UP000501060"/>
    </source>
</evidence>
<evidence type="ECO:0000313" key="2">
    <source>
        <dbReference type="EMBL" id="QJG67180.1"/>
    </source>
</evidence>
<keyword evidence="1" id="KW-1133">Transmembrane helix</keyword>
<keyword evidence="3" id="KW-1185">Reference proteome</keyword>
<organism evidence="2 3">
    <name type="scientific">Mycoplasma phocoenae</name>
    <dbReference type="NCBI Taxonomy" id="754517"/>
    <lineage>
        <taxon>Bacteria</taxon>
        <taxon>Bacillati</taxon>
        <taxon>Mycoplasmatota</taxon>
        <taxon>Mollicutes</taxon>
        <taxon>Mycoplasmataceae</taxon>
        <taxon>Mycoplasma</taxon>
    </lineage>
</organism>
<accession>A0A858U3Y4</accession>
<gene>
    <name evidence="2" type="ORF">HGG69_02605</name>
</gene>
<dbReference type="Proteomes" id="UP000501060">
    <property type="component" value="Chromosome"/>
</dbReference>
<dbReference type="AlphaFoldDB" id="A0A858U3Y4"/>
<evidence type="ECO:0000256" key="1">
    <source>
        <dbReference type="SAM" id="Phobius"/>
    </source>
</evidence>
<sequence>MMIGVIWIKKTLMFGPLGIGIAASVTATTAIVLYFNNKNTNNQEDDINPQKKHE</sequence>
<dbReference type="EMBL" id="CP051481">
    <property type="protein sequence ID" value="QJG67180.1"/>
    <property type="molecule type" value="Genomic_DNA"/>
</dbReference>
<protein>
    <submittedName>
        <fullName evidence="2">Uncharacterized protein</fullName>
    </submittedName>
</protein>
<keyword evidence="1" id="KW-0472">Membrane</keyword>
<reference evidence="2 3" key="1">
    <citation type="submission" date="2020-04" db="EMBL/GenBank/DDBJ databases">
        <title>Novel Mycoplasma species detected in Phocoena phocoena (harbor porpoise) from the USA.</title>
        <authorList>
            <person name="Volokhov D.V."/>
        </authorList>
    </citation>
    <scope>NUCLEOTIDE SEQUENCE [LARGE SCALE GENOMIC DNA]</scope>
    <source>
        <strain evidence="2 3">Phocoena C-264-GEN</strain>
    </source>
</reference>
<keyword evidence="1" id="KW-0812">Transmembrane</keyword>
<feature type="transmembrane region" description="Helical" evidence="1">
    <location>
        <begin position="12"/>
        <end position="35"/>
    </location>
</feature>
<dbReference type="KEGG" id="mphe:HGG69_02605"/>
<proteinExistence type="predicted"/>
<name>A0A858U3Y4_9MOLU</name>
<dbReference type="RefSeq" id="WP_169605229.1">
    <property type="nucleotide sequence ID" value="NZ_CP051481.1"/>
</dbReference>